<keyword evidence="2" id="KW-1185">Reference proteome</keyword>
<dbReference type="SUPFAM" id="SSF88659">
    <property type="entry name" value="Sigma3 and sigma4 domains of RNA polymerase sigma factors"/>
    <property type="match status" value="1"/>
</dbReference>
<dbReference type="RefSeq" id="WP_284273934.1">
    <property type="nucleotide sequence ID" value="NZ_BSOW01000038.1"/>
</dbReference>
<reference evidence="2" key="1">
    <citation type="journal article" date="2019" name="Int. J. Syst. Evol. Microbiol.">
        <title>The Global Catalogue of Microorganisms (GCM) 10K type strain sequencing project: providing services to taxonomists for standard genome sequencing and annotation.</title>
        <authorList>
            <consortium name="The Broad Institute Genomics Platform"/>
            <consortium name="The Broad Institute Genome Sequencing Center for Infectious Disease"/>
            <person name="Wu L."/>
            <person name="Ma J."/>
        </authorList>
    </citation>
    <scope>NUCLEOTIDE SEQUENCE [LARGE SCALE GENOMIC DNA]</scope>
    <source>
        <strain evidence="2">NBRC 102520</strain>
    </source>
</reference>
<protein>
    <submittedName>
        <fullName evidence="1">Uncharacterized protein</fullName>
    </submittedName>
</protein>
<comment type="caution">
    <text evidence="1">The sequence shown here is derived from an EMBL/GenBank/DDBJ whole genome shotgun (WGS) entry which is preliminary data.</text>
</comment>
<dbReference type="EMBL" id="BSOW01000038">
    <property type="protein sequence ID" value="GLR90869.1"/>
    <property type="molecule type" value="Genomic_DNA"/>
</dbReference>
<gene>
    <name evidence="1" type="ORF">GCM10007857_75850</name>
</gene>
<dbReference type="Proteomes" id="UP001156905">
    <property type="component" value="Unassembled WGS sequence"/>
</dbReference>
<dbReference type="InterPro" id="IPR013324">
    <property type="entry name" value="RNA_pol_sigma_r3/r4-like"/>
</dbReference>
<dbReference type="Gene3D" id="1.10.10.10">
    <property type="entry name" value="Winged helix-like DNA-binding domain superfamily/Winged helix DNA-binding domain"/>
    <property type="match status" value="1"/>
</dbReference>
<organism evidence="1 2">
    <name type="scientific">Bradyrhizobium iriomotense</name>
    <dbReference type="NCBI Taxonomy" id="441950"/>
    <lineage>
        <taxon>Bacteria</taxon>
        <taxon>Pseudomonadati</taxon>
        <taxon>Pseudomonadota</taxon>
        <taxon>Alphaproteobacteria</taxon>
        <taxon>Hyphomicrobiales</taxon>
        <taxon>Nitrobacteraceae</taxon>
        <taxon>Bradyrhizobium</taxon>
    </lineage>
</organism>
<proteinExistence type="predicted"/>
<sequence>MAIARYKWIDRLRDASRVLAVSLDDEMLLDDQGGTAMSAAVLDNLLGQLKPAQASVIRLVKLRGLSIARASGAAGQSAALVKINLHRSPKKVAALASYPQREMETSGLTQAKAE</sequence>
<evidence type="ECO:0000313" key="1">
    <source>
        <dbReference type="EMBL" id="GLR90869.1"/>
    </source>
</evidence>
<name>A0ABQ6B904_9BRAD</name>
<dbReference type="InterPro" id="IPR036388">
    <property type="entry name" value="WH-like_DNA-bd_sf"/>
</dbReference>
<accession>A0ABQ6B904</accession>
<evidence type="ECO:0000313" key="2">
    <source>
        <dbReference type="Proteomes" id="UP001156905"/>
    </source>
</evidence>